<protein>
    <submittedName>
        <fullName evidence="1">Uncharacterized protein</fullName>
    </submittedName>
</protein>
<evidence type="ECO:0000313" key="1">
    <source>
        <dbReference type="EMBL" id="PPK61704.1"/>
    </source>
</evidence>
<gene>
    <name evidence="1" type="ORF">CLV40_1391</name>
</gene>
<proteinExistence type="predicted"/>
<sequence length="67" mass="7254">MDSNFTVNAWARVDDGCDISFAPDGAKAMSLHFGGRFESFEITFGIQGLERLIDVATQARAELAKSA</sequence>
<accession>A0A2S6GBW0</accession>
<dbReference type="OrthoDB" id="3694121at2"/>
<dbReference type="Proteomes" id="UP000239203">
    <property type="component" value="Unassembled WGS sequence"/>
</dbReference>
<dbReference type="EMBL" id="PTIX01000039">
    <property type="protein sequence ID" value="PPK61704.1"/>
    <property type="molecule type" value="Genomic_DNA"/>
</dbReference>
<organism evidence="1 2">
    <name type="scientific">Actinokineospora auranticolor</name>
    <dbReference type="NCBI Taxonomy" id="155976"/>
    <lineage>
        <taxon>Bacteria</taxon>
        <taxon>Bacillati</taxon>
        <taxon>Actinomycetota</taxon>
        <taxon>Actinomycetes</taxon>
        <taxon>Pseudonocardiales</taxon>
        <taxon>Pseudonocardiaceae</taxon>
        <taxon>Actinokineospora</taxon>
    </lineage>
</organism>
<dbReference type="RefSeq" id="WP_104483380.1">
    <property type="nucleotide sequence ID" value="NZ_CP154825.1"/>
</dbReference>
<comment type="caution">
    <text evidence="1">The sequence shown here is derived from an EMBL/GenBank/DDBJ whole genome shotgun (WGS) entry which is preliminary data.</text>
</comment>
<dbReference type="AlphaFoldDB" id="A0A2S6GBW0"/>
<evidence type="ECO:0000313" key="2">
    <source>
        <dbReference type="Proteomes" id="UP000239203"/>
    </source>
</evidence>
<name>A0A2S6GBW0_9PSEU</name>
<keyword evidence="2" id="KW-1185">Reference proteome</keyword>
<reference evidence="1 2" key="1">
    <citation type="submission" date="2018-02" db="EMBL/GenBank/DDBJ databases">
        <title>Genomic Encyclopedia of Archaeal and Bacterial Type Strains, Phase II (KMG-II): from individual species to whole genera.</title>
        <authorList>
            <person name="Goeker M."/>
        </authorList>
    </citation>
    <scope>NUCLEOTIDE SEQUENCE [LARGE SCALE GENOMIC DNA]</scope>
    <source>
        <strain evidence="1 2">YU 961-1</strain>
    </source>
</reference>